<reference evidence="1" key="1">
    <citation type="submission" date="2018-07" db="EMBL/GenBank/DDBJ databases">
        <authorList>
            <consortium name="GenomeTrakr network: Whole genome sequencing for foodborne pathogen traceback"/>
        </authorList>
    </citation>
    <scope>NUCLEOTIDE SEQUENCE [LARGE SCALE GENOMIC DNA]</scope>
    <source>
        <strain evidence="1">CFSAN048114</strain>
    </source>
</reference>
<sequence>MTATTLGELFPELRNIAPLRERKCIPPRKFPGKSVSKITRQGTADRLKALYPEMMSWSPVLVTQAWFKWLSENQMELVEPEIRDERFPEYLVELMVSYTQEEKAEAAPRLSRNTRLFSV</sequence>
<gene>
    <name evidence="1" type="ORF">A7E06_24975</name>
</gene>
<proteinExistence type="predicted"/>
<comment type="caution">
    <text evidence="1">The sequence shown here is derived from an EMBL/GenBank/DDBJ whole genome shotgun (WGS) entry which is preliminary data.</text>
</comment>
<accession>A0A402WM07</accession>
<evidence type="ECO:0000313" key="1">
    <source>
        <dbReference type="EMBL" id="MIV46655.1"/>
    </source>
</evidence>
<organism evidence="1">
    <name type="scientific">Salmonella enterica</name>
    <name type="common">Salmonella choleraesuis</name>
    <dbReference type="NCBI Taxonomy" id="28901"/>
    <lineage>
        <taxon>Bacteria</taxon>
        <taxon>Pseudomonadati</taxon>
        <taxon>Pseudomonadota</taxon>
        <taxon>Gammaproteobacteria</taxon>
        <taxon>Enterobacterales</taxon>
        <taxon>Enterobacteriaceae</taxon>
        <taxon>Salmonella</taxon>
    </lineage>
</organism>
<protein>
    <submittedName>
        <fullName evidence="1">Uncharacterized protein</fullName>
    </submittedName>
</protein>
<dbReference type="EMBL" id="RSUV01000026">
    <property type="protein sequence ID" value="MIV46655.1"/>
    <property type="molecule type" value="Genomic_DNA"/>
</dbReference>
<dbReference type="Proteomes" id="UP000839530">
    <property type="component" value="Unassembled WGS sequence"/>
</dbReference>
<dbReference type="AlphaFoldDB" id="A0A402WM07"/>
<name>A0A402WM07_SALER</name>